<comment type="caution">
    <text evidence="12">The sequence shown here is derived from an EMBL/GenBank/DDBJ whole genome shotgun (WGS) entry which is preliminary data.</text>
</comment>
<dbReference type="Gene3D" id="1.10.10.10">
    <property type="entry name" value="Winged helix-like DNA-binding domain superfamily/Winged helix DNA-binding domain"/>
    <property type="match status" value="1"/>
</dbReference>
<dbReference type="Gene3D" id="1.10.8.430">
    <property type="entry name" value="Helical domain of apoptotic protease-activating factors"/>
    <property type="match status" value="1"/>
</dbReference>
<dbReference type="InterPro" id="IPR036388">
    <property type="entry name" value="WH-like_DNA-bd_sf"/>
</dbReference>
<dbReference type="InterPro" id="IPR044974">
    <property type="entry name" value="Disease_R_plants"/>
</dbReference>
<evidence type="ECO:0000256" key="4">
    <source>
        <dbReference type="ARBA" id="ARBA00022741"/>
    </source>
</evidence>
<keyword evidence="2" id="KW-0433">Leucine-rich repeat</keyword>
<gene>
    <name evidence="12" type="ORF">PHJA_000768200</name>
</gene>
<keyword evidence="7" id="KW-0175">Coiled coil</keyword>
<dbReference type="InterPro" id="IPR058922">
    <property type="entry name" value="WHD_DRP"/>
</dbReference>
<dbReference type="PANTHER" id="PTHR23155">
    <property type="entry name" value="DISEASE RESISTANCE PROTEIN RP"/>
    <property type="match status" value="1"/>
</dbReference>
<accession>A0A830BNX0</accession>
<feature type="domain" description="Disease resistance N-terminal" evidence="9">
    <location>
        <begin position="5"/>
        <end position="90"/>
    </location>
</feature>
<evidence type="ECO:0000259" key="11">
    <source>
        <dbReference type="Pfam" id="PF23598"/>
    </source>
</evidence>
<keyword evidence="4" id="KW-0547">Nucleotide-binding</keyword>
<evidence type="ECO:0000256" key="6">
    <source>
        <dbReference type="ARBA" id="ARBA00022840"/>
    </source>
</evidence>
<dbReference type="Gene3D" id="3.80.10.10">
    <property type="entry name" value="Ribonuclease Inhibitor"/>
    <property type="match status" value="1"/>
</dbReference>
<comment type="similarity">
    <text evidence="1">Belongs to the disease resistance NB-LRR family.</text>
</comment>
<keyword evidence="3" id="KW-0677">Repeat</keyword>
<keyword evidence="6" id="KW-0067">ATP-binding</keyword>
<evidence type="ECO:0000313" key="13">
    <source>
        <dbReference type="Proteomes" id="UP000653305"/>
    </source>
</evidence>
<reference evidence="12" key="1">
    <citation type="submission" date="2020-07" db="EMBL/GenBank/DDBJ databases">
        <title>Ethylene signaling mediates host invasion by parasitic plants.</title>
        <authorList>
            <person name="Yoshida S."/>
        </authorList>
    </citation>
    <scope>NUCLEOTIDE SEQUENCE</scope>
    <source>
        <strain evidence="12">Okayama</strain>
    </source>
</reference>
<dbReference type="PANTHER" id="PTHR23155:SF1193">
    <property type="entry name" value="DISEASE RESISTANCE PROTEIN RPP13-RELATED"/>
    <property type="match status" value="1"/>
</dbReference>
<evidence type="ECO:0000259" key="9">
    <source>
        <dbReference type="Pfam" id="PF18052"/>
    </source>
</evidence>
<evidence type="ECO:0000256" key="2">
    <source>
        <dbReference type="ARBA" id="ARBA00022614"/>
    </source>
</evidence>
<dbReference type="SUPFAM" id="SSF52058">
    <property type="entry name" value="L domain-like"/>
    <property type="match status" value="1"/>
</dbReference>
<dbReference type="EMBL" id="BMAC01000122">
    <property type="protein sequence ID" value="GFP86244.1"/>
    <property type="molecule type" value="Genomic_DNA"/>
</dbReference>
<protein>
    <submittedName>
        <fullName evidence="12">Putative late blight resistance protein homolog r1a-6</fullName>
    </submittedName>
</protein>
<feature type="domain" description="NB-ARC" evidence="8">
    <location>
        <begin position="157"/>
        <end position="330"/>
    </location>
</feature>
<sequence>MADAAVEFLLENLKQLLLHHAHLISDAKNQVEKLENDLRLFKAFLKDSTKKRRTDESLRELVRQIRDVVYEAEDIIDASVTQAAESRSKKYFGSLMAPARLHNIAEQVQTVRRKISDIYGGKDKIDLANLALGDAEPEIKPENQAPVVRQENVVGFEDEAKKLIGYLNQETEHLDIISIIGMPGLGKTTLAGMIFRDPKIHYEFPTRIWVYVSQEFTNKDIFLAILRKIITNFNEAMYTQKSAAELAQEVATHLQRGKFLIVMDDVWTADDWEKLQIAFPKSNNNGKILITSRQVEVARFANRNRPPHDLRFLTQEESWLLLRWEVFGKPECPTELCVLGQRIAEQCEGLPLAIVVIGGILARMSSTAWERVSTSVSTYLTYEDPQKRMEKIISLSYEKLPYHLKECFLYLGMFPEDFEIPVWKLIRIWIAEGLIQQRDMTSLEETAENYLDELINRNLVRIDKRKADGKVKTCRIHDMLRDFCKNEASYELQEIKMSGDLQKCRRLCIHSNYVLNFLSSKPHGPRVRSFVCFNKDEFNLPNDKITAIPAAFKLLRVLDVKPLKFAKLPSDLYHLIHLRYIALTILQNSSSKPAILPKAFAKLWNIQTIIIDTTARSLDIQADILNMVQLRHLKTNASATLLKPDTSSSKEGEKLQTLGTISPKNCTEEIFDRARNLKKLGIRGKLALLLDGKSRLFDSLRKLGNLENLKLVNDAAEKLGGLPPAYKFPTKLRSLTISGTSLDWSQISVLGMLETLEVLKLKEKAFVGDCWEAADGGFRRLVFLHIERTDLALWIALGHHFPKLRRLEVRNCEKLKEIPIGLADVPCLQLLDLYRTKHAVASARKILKAKIEQQEKATTNIGLFKLSIFPPDE</sequence>
<dbReference type="InterPro" id="IPR027417">
    <property type="entry name" value="P-loop_NTPase"/>
</dbReference>
<evidence type="ECO:0000256" key="5">
    <source>
        <dbReference type="ARBA" id="ARBA00022821"/>
    </source>
</evidence>
<evidence type="ECO:0000313" key="12">
    <source>
        <dbReference type="EMBL" id="GFP86244.1"/>
    </source>
</evidence>
<name>A0A830BNX0_9LAMI</name>
<evidence type="ECO:0000259" key="8">
    <source>
        <dbReference type="Pfam" id="PF00931"/>
    </source>
</evidence>
<dbReference type="PRINTS" id="PR00364">
    <property type="entry name" value="DISEASERSIST"/>
</dbReference>
<proteinExistence type="inferred from homology"/>
<dbReference type="Gene3D" id="1.20.5.4130">
    <property type="match status" value="1"/>
</dbReference>
<dbReference type="InterPro" id="IPR055414">
    <property type="entry name" value="LRR_R13L4/SHOC2-like"/>
</dbReference>
<evidence type="ECO:0000256" key="7">
    <source>
        <dbReference type="SAM" id="Coils"/>
    </source>
</evidence>
<dbReference type="Gene3D" id="3.40.50.300">
    <property type="entry name" value="P-loop containing nucleotide triphosphate hydrolases"/>
    <property type="match status" value="1"/>
</dbReference>
<evidence type="ECO:0000256" key="1">
    <source>
        <dbReference type="ARBA" id="ARBA00008894"/>
    </source>
</evidence>
<dbReference type="Pfam" id="PF18052">
    <property type="entry name" value="Rx_N"/>
    <property type="match status" value="1"/>
</dbReference>
<dbReference type="Pfam" id="PF23559">
    <property type="entry name" value="WHD_DRP"/>
    <property type="match status" value="1"/>
</dbReference>
<dbReference type="AlphaFoldDB" id="A0A830BNX0"/>
<dbReference type="InterPro" id="IPR032675">
    <property type="entry name" value="LRR_dom_sf"/>
</dbReference>
<dbReference type="Proteomes" id="UP000653305">
    <property type="component" value="Unassembled WGS sequence"/>
</dbReference>
<dbReference type="InterPro" id="IPR042197">
    <property type="entry name" value="Apaf_helical"/>
</dbReference>
<dbReference type="FunFam" id="3.40.50.300:FF:001091">
    <property type="entry name" value="Probable disease resistance protein At1g61300"/>
    <property type="match status" value="1"/>
</dbReference>
<keyword evidence="5" id="KW-0611">Plant defense</keyword>
<dbReference type="SUPFAM" id="SSF52540">
    <property type="entry name" value="P-loop containing nucleoside triphosphate hydrolases"/>
    <property type="match status" value="1"/>
</dbReference>
<dbReference type="FunFam" id="1.10.10.10:FF:000322">
    <property type="entry name" value="Probable disease resistance protein At1g63360"/>
    <property type="match status" value="1"/>
</dbReference>
<keyword evidence="13" id="KW-1185">Reference proteome</keyword>
<dbReference type="InterPro" id="IPR002182">
    <property type="entry name" value="NB-ARC"/>
</dbReference>
<dbReference type="GO" id="GO:0005524">
    <property type="term" value="F:ATP binding"/>
    <property type="evidence" value="ECO:0007669"/>
    <property type="project" value="UniProtKB-KW"/>
</dbReference>
<dbReference type="GO" id="GO:0098542">
    <property type="term" value="P:defense response to other organism"/>
    <property type="evidence" value="ECO:0007669"/>
    <property type="project" value="TreeGrafter"/>
</dbReference>
<organism evidence="12 13">
    <name type="scientific">Phtheirospermum japonicum</name>
    <dbReference type="NCBI Taxonomy" id="374723"/>
    <lineage>
        <taxon>Eukaryota</taxon>
        <taxon>Viridiplantae</taxon>
        <taxon>Streptophyta</taxon>
        <taxon>Embryophyta</taxon>
        <taxon>Tracheophyta</taxon>
        <taxon>Spermatophyta</taxon>
        <taxon>Magnoliopsida</taxon>
        <taxon>eudicotyledons</taxon>
        <taxon>Gunneridae</taxon>
        <taxon>Pentapetalae</taxon>
        <taxon>asterids</taxon>
        <taxon>lamiids</taxon>
        <taxon>Lamiales</taxon>
        <taxon>Orobanchaceae</taxon>
        <taxon>Orobanchaceae incertae sedis</taxon>
        <taxon>Phtheirospermum</taxon>
    </lineage>
</organism>
<dbReference type="Pfam" id="PF23598">
    <property type="entry name" value="LRR_14"/>
    <property type="match status" value="1"/>
</dbReference>
<dbReference type="CDD" id="cd14798">
    <property type="entry name" value="RX-CC_like"/>
    <property type="match status" value="1"/>
</dbReference>
<dbReference type="GO" id="GO:0051607">
    <property type="term" value="P:defense response to virus"/>
    <property type="evidence" value="ECO:0007669"/>
    <property type="project" value="UniProtKB-ARBA"/>
</dbReference>
<evidence type="ECO:0000259" key="10">
    <source>
        <dbReference type="Pfam" id="PF23559"/>
    </source>
</evidence>
<feature type="coiled-coil region" evidence="7">
    <location>
        <begin position="17"/>
        <end position="44"/>
    </location>
</feature>
<evidence type="ECO:0000256" key="3">
    <source>
        <dbReference type="ARBA" id="ARBA00022737"/>
    </source>
</evidence>
<dbReference type="InterPro" id="IPR041118">
    <property type="entry name" value="Rx_N"/>
</dbReference>
<dbReference type="GO" id="GO:0043531">
    <property type="term" value="F:ADP binding"/>
    <property type="evidence" value="ECO:0007669"/>
    <property type="project" value="InterPro"/>
</dbReference>
<feature type="domain" description="Disease resistance R13L4/SHOC-2-like LRR" evidence="11">
    <location>
        <begin position="527"/>
        <end position="740"/>
    </location>
</feature>
<dbReference type="OrthoDB" id="646178at2759"/>
<feature type="domain" description="Disease resistance protein winged helix" evidence="10">
    <location>
        <begin position="413"/>
        <end position="483"/>
    </location>
</feature>
<dbReference type="Pfam" id="PF00931">
    <property type="entry name" value="NB-ARC"/>
    <property type="match status" value="1"/>
</dbReference>
<dbReference type="InterPro" id="IPR038005">
    <property type="entry name" value="RX-like_CC"/>
</dbReference>